<dbReference type="EMBL" id="JAKILB010000001">
    <property type="protein sequence ID" value="MCL1137091.1"/>
    <property type="molecule type" value="Genomic_DNA"/>
</dbReference>
<proteinExistence type="predicted"/>
<evidence type="ECO:0008006" key="4">
    <source>
        <dbReference type="Google" id="ProtNLM"/>
    </source>
</evidence>
<dbReference type="Proteomes" id="UP001139293">
    <property type="component" value="Unassembled WGS sequence"/>
</dbReference>
<keyword evidence="1" id="KW-0732">Signal</keyword>
<dbReference type="RefSeq" id="WP_248948023.1">
    <property type="nucleotide sequence ID" value="NZ_JAKILB010000001.1"/>
</dbReference>
<feature type="chain" id="PRO_5040744569" description="Lipoprotein" evidence="1">
    <location>
        <begin position="21"/>
        <end position="128"/>
    </location>
</feature>
<evidence type="ECO:0000256" key="1">
    <source>
        <dbReference type="SAM" id="SignalP"/>
    </source>
</evidence>
<keyword evidence="3" id="KW-1185">Reference proteome</keyword>
<sequence>MNSFKLLILFVAGLFLSACTSTPLVELTKEPIPTNSAQSVEQAIIKGCQAKGWTPVVADNNTIDAYITVRSHKAHVQITYDDKFYNINYVDSTNLDYNNGKIHRNYNKWIYKLSASIQQQFGTRAQSY</sequence>
<evidence type="ECO:0000313" key="2">
    <source>
        <dbReference type="EMBL" id="MCL1137091.1"/>
    </source>
</evidence>
<gene>
    <name evidence="2" type="ORF">L2740_00675</name>
</gene>
<feature type="signal peptide" evidence="1">
    <location>
        <begin position="1"/>
        <end position="20"/>
    </location>
</feature>
<evidence type="ECO:0000313" key="3">
    <source>
        <dbReference type="Proteomes" id="UP001139293"/>
    </source>
</evidence>
<protein>
    <recommendedName>
        <fullName evidence="4">Lipoprotein</fullName>
    </recommendedName>
</protein>
<name>A0A9X1ZJC3_9GAMM</name>
<dbReference type="PROSITE" id="PS51257">
    <property type="entry name" value="PROKAR_LIPOPROTEIN"/>
    <property type="match status" value="1"/>
</dbReference>
<reference evidence="2" key="1">
    <citation type="submission" date="2022-01" db="EMBL/GenBank/DDBJ databases">
        <title>Whole genome-based taxonomy of the Shewanellaceae.</title>
        <authorList>
            <person name="Martin-Rodriguez A.J."/>
        </authorList>
    </citation>
    <scope>NUCLEOTIDE SEQUENCE</scope>
    <source>
        <strain evidence="2">KCTC 23973</strain>
    </source>
</reference>
<organism evidence="2 3">
    <name type="scientific">Shewanella pneumatophori</name>
    <dbReference type="NCBI Taxonomy" id="314092"/>
    <lineage>
        <taxon>Bacteria</taxon>
        <taxon>Pseudomonadati</taxon>
        <taxon>Pseudomonadota</taxon>
        <taxon>Gammaproteobacteria</taxon>
        <taxon>Alteromonadales</taxon>
        <taxon>Shewanellaceae</taxon>
        <taxon>Shewanella</taxon>
    </lineage>
</organism>
<accession>A0A9X1ZJC3</accession>
<comment type="caution">
    <text evidence="2">The sequence shown here is derived from an EMBL/GenBank/DDBJ whole genome shotgun (WGS) entry which is preliminary data.</text>
</comment>
<dbReference type="AlphaFoldDB" id="A0A9X1ZJC3"/>